<dbReference type="GO" id="GO:0044718">
    <property type="term" value="P:siderophore transmembrane transport"/>
    <property type="evidence" value="ECO:0007669"/>
    <property type="project" value="TreeGrafter"/>
</dbReference>
<keyword evidence="2" id="KW-1134">Transmembrane beta strand</keyword>
<keyword evidence="2" id="KW-0813">Transport</keyword>
<dbReference type="RefSeq" id="WP_044212300.1">
    <property type="nucleotide sequence ID" value="NZ_BAMD01000008.1"/>
</dbReference>
<dbReference type="Pfam" id="PF07715">
    <property type="entry name" value="Plug"/>
    <property type="match status" value="1"/>
</dbReference>
<dbReference type="SUPFAM" id="SSF56935">
    <property type="entry name" value="Porins"/>
    <property type="match status" value="1"/>
</dbReference>
<evidence type="ECO:0000256" key="2">
    <source>
        <dbReference type="PROSITE-ProRule" id="PRU01360"/>
    </source>
</evidence>
<evidence type="ECO:0000259" key="4">
    <source>
        <dbReference type="Pfam" id="PF07715"/>
    </source>
</evidence>
<dbReference type="PANTHER" id="PTHR30069">
    <property type="entry name" value="TONB-DEPENDENT OUTER MEMBRANE RECEPTOR"/>
    <property type="match status" value="1"/>
</dbReference>
<feature type="domain" description="TonB-dependent receptor plug" evidence="4">
    <location>
        <begin position="88"/>
        <end position="205"/>
    </location>
</feature>
<keyword evidence="5" id="KW-0675">Receptor</keyword>
<dbReference type="InterPro" id="IPR012910">
    <property type="entry name" value="Plug_dom"/>
</dbReference>
<dbReference type="AlphaFoldDB" id="W7Y475"/>
<keyword evidence="2" id="KW-0472">Membrane</keyword>
<dbReference type="OrthoDB" id="1109239at2"/>
<keyword evidence="2" id="KW-0812">Transmembrane</keyword>
<dbReference type="Gene3D" id="2.170.130.10">
    <property type="entry name" value="TonB-dependent receptor, plug domain"/>
    <property type="match status" value="1"/>
</dbReference>
<evidence type="ECO:0000313" key="6">
    <source>
        <dbReference type="Proteomes" id="UP000019402"/>
    </source>
</evidence>
<dbReference type="InterPro" id="IPR039426">
    <property type="entry name" value="TonB-dep_rcpt-like"/>
</dbReference>
<dbReference type="PROSITE" id="PS52016">
    <property type="entry name" value="TONB_DEPENDENT_REC_3"/>
    <property type="match status" value="1"/>
</dbReference>
<dbReference type="InterPro" id="IPR037066">
    <property type="entry name" value="Plug_dom_sf"/>
</dbReference>
<dbReference type="EMBL" id="BAMD01000008">
    <property type="protein sequence ID" value="GAF02373.1"/>
    <property type="molecule type" value="Genomic_DNA"/>
</dbReference>
<keyword evidence="6" id="KW-1185">Reference proteome</keyword>
<protein>
    <submittedName>
        <fullName evidence="5">Colicin I receptor</fullName>
    </submittedName>
</protein>
<comment type="similarity">
    <text evidence="2">Belongs to the TonB-dependent receptor family.</text>
</comment>
<evidence type="ECO:0000256" key="3">
    <source>
        <dbReference type="SAM" id="SignalP"/>
    </source>
</evidence>
<keyword evidence="1 3" id="KW-0732">Signal</keyword>
<evidence type="ECO:0000313" key="5">
    <source>
        <dbReference type="EMBL" id="GAF02373.1"/>
    </source>
</evidence>
<feature type="chain" id="PRO_5004907169" evidence="3">
    <location>
        <begin position="21"/>
        <end position="276"/>
    </location>
</feature>
<dbReference type="GO" id="GO:0015344">
    <property type="term" value="F:siderophore uptake transmembrane transporter activity"/>
    <property type="evidence" value="ECO:0007669"/>
    <property type="project" value="TreeGrafter"/>
</dbReference>
<evidence type="ECO:0000256" key="1">
    <source>
        <dbReference type="ARBA" id="ARBA00022729"/>
    </source>
</evidence>
<sequence length="276" mass="31067">MNKYILLFIAVFTAQCVVYAQDHSQTVNIEELTLEQMRGMTQEDLLQLPFEDLIQLVKELKLSSIEELYNLILNPTQSTASKMEEDIFNAPLATTVITADELSKSGVRSIPEALKLAPGIIVREKTNGNYDVHIRGNDYISPGSDFENTVNSTTLVMIDNRPVYNNFLGATFWENLPISVNDVSKIEIIYGPSAALYGPNAVSGVIHFITKKNKQEGIHTDFDIQEGSSIQPSHLHLWSMEKVTGEFVYPVIIRKWIAFKILITFLKSRNILVGMK</sequence>
<dbReference type="eggNOG" id="COG4771">
    <property type="taxonomic scope" value="Bacteria"/>
</dbReference>
<dbReference type="Proteomes" id="UP000019402">
    <property type="component" value="Unassembled WGS sequence"/>
</dbReference>
<comment type="subcellular location">
    <subcellularLocation>
        <location evidence="2">Cell outer membrane</location>
        <topology evidence="2">Multi-pass membrane protein</topology>
    </subcellularLocation>
</comment>
<keyword evidence="2" id="KW-0998">Cell outer membrane</keyword>
<dbReference type="GO" id="GO:0009279">
    <property type="term" value="C:cell outer membrane"/>
    <property type="evidence" value="ECO:0007669"/>
    <property type="project" value="UniProtKB-SubCell"/>
</dbReference>
<dbReference type="PANTHER" id="PTHR30069:SF29">
    <property type="entry name" value="HEMOGLOBIN AND HEMOGLOBIN-HAPTOGLOBIN-BINDING PROTEIN 1-RELATED"/>
    <property type="match status" value="1"/>
</dbReference>
<accession>W7Y475</accession>
<comment type="caution">
    <text evidence="5">The sequence shown here is derived from an EMBL/GenBank/DDBJ whole genome shotgun (WGS) entry which is preliminary data.</text>
</comment>
<organism evidence="5 6">
    <name type="scientific">Saccharicrinis fermentans DSM 9555 = JCM 21142</name>
    <dbReference type="NCBI Taxonomy" id="869213"/>
    <lineage>
        <taxon>Bacteria</taxon>
        <taxon>Pseudomonadati</taxon>
        <taxon>Bacteroidota</taxon>
        <taxon>Bacteroidia</taxon>
        <taxon>Marinilabiliales</taxon>
        <taxon>Marinilabiliaceae</taxon>
        <taxon>Saccharicrinis</taxon>
    </lineage>
</organism>
<feature type="signal peptide" evidence="3">
    <location>
        <begin position="1"/>
        <end position="20"/>
    </location>
</feature>
<proteinExistence type="inferred from homology"/>
<reference evidence="5 6" key="1">
    <citation type="journal article" date="2014" name="Genome Announc.">
        <title>Draft Genome Sequence of Cytophaga fermentans JCM 21142T, a Facultative Anaerobe Isolated from Marine Mud.</title>
        <authorList>
            <person name="Starns D."/>
            <person name="Oshima K."/>
            <person name="Suda W."/>
            <person name="Iino T."/>
            <person name="Yuki M."/>
            <person name="Inoue J."/>
            <person name="Kitamura K."/>
            <person name="Iida T."/>
            <person name="Darby A."/>
            <person name="Hattori M."/>
            <person name="Ohkuma M."/>
        </authorList>
    </citation>
    <scope>NUCLEOTIDE SEQUENCE [LARGE SCALE GENOMIC DNA]</scope>
    <source>
        <strain evidence="5 6">JCM 21142</strain>
    </source>
</reference>
<name>W7Y475_9BACT</name>
<gene>
    <name evidence="5" type="ORF">JCM21142_31007</name>
</gene>